<evidence type="ECO:0000256" key="4">
    <source>
        <dbReference type="ARBA" id="ARBA00022840"/>
    </source>
</evidence>
<protein>
    <submittedName>
        <fullName evidence="7">ABC transporter ATP-binding protein</fullName>
    </submittedName>
</protein>
<organism evidence="7 8">
    <name type="scientific">Enterococcus canis</name>
    <dbReference type="NCBI Taxonomy" id="214095"/>
    <lineage>
        <taxon>Bacteria</taxon>
        <taxon>Bacillati</taxon>
        <taxon>Bacillota</taxon>
        <taxon>Bacilli</taxon>
        <taxon>Lactobacillales</taxon>
        <taxon>Enterococcaceae</taxon>
        <taxon>Enterococcus</taxon>
    </lineage>
</organism>
<keyword evidence="8" id="KW-1185">Reference proteome</keyword>
<evidence type="ECO:0000313" key="8">
    <source>
        <dbReference type="Proteomes" id="UP000181884"/>
    </source>
</evidence>
<sequence>MKKMKPIIEVKHLTKVYGQRQNRRTILDNISFSVDKGEFVGIMGPSGAGKSTLLQSISTITLPTSGIVYIDGQDITRMKDRQLSDFRREKLGFIFQDFNLLNTLNVEDNILLPLAVDKVPYEEIQQRLAHVTELLGLTALLKSYPETISTGQRQRVAAARALVMKPQLIFADEPTGSLDSKSATELLRYLTEINLEDDATILMVTHDPFTASYCNRILFIKDGAIFSELVRHGNRKDFFNKVIDMQAAIGGGGRGNAL</sequence>
<feature type="domain" description="ABC transporter" evidence="6">
    <location>
        <begin position="8"/>
        <end position="247"/>
    </location>
</feature>
<dbReference type="CDD" id="cd03255">
    <property type="entry name" value="ABC_MJ0796_LolCDE_FtsE"/>
    <property type="match status" value="1"/>
</dbReference>
<dbReference type="InterPro" id="IPR003439">
    <property type="entry name" value="ABC_transporter-like_ATP-bd"/>
</dbReference>
<dbReference type="AlphaFoldDB" id="A0A1L8RF54"/>
<dbReference type="STRING" id="214095.RU97_GL001807"/>
<dbReference type="PANTHER" id="PTHR42798">
    <property type="entry name" value="LIPOPROTEIN-RELEASING SYSTEM ATP-BINDING PROTEIN LOLD"/>
    <property type="match status" value="1"/>
</dbReference>
<dbReference type="GO" id="GO:0005524">
    <property type="term" value="F:ATP binding"/>
    <property type="evidence" value="ECO:0007669"/>
    <property type="project" value="UniProtKB-KW"/>
</dbReference>
<dbReference type="InterPro" id="IPR003593">
    <property type="entry name" value="AAA+_ATPase"/>
</dbReference>
<keyword evidence="2" id="KW-0813">Transport</keyword>
<evidence type="ECO:0000256" key="3">
    <source>
        <dbReference type="ARBA" id="ARBA00022741"/>
    </source>
</evidence>
<dbReference type="Gene3D" id="3.40.50.300">
    <property type="entry name" value="P-loop containing nucleotide triphosphate hydrolases"/>
    <property type="match status" value="1"/>
</dbReference>
<dbReference type="EMBL" id="JXKH01000004">
    <property type="protein sequence ID" value="OJG18410.1"/>
    <property type="molecule type" value="Genomic_DNA"/>
</dbReference>
<keyword evidence="5" id="KW-0029">Amino-acid transport</keyword>
<name>A0A1L8RF54_9ENTE</name>
<dbReference type="PROSITE" id="PS50893">
    <property type="entry name" value="ABC_TRANSPORTER_2"/>
    <property type="match status" value="1"/>
</dbReference>
<evidence type="ECO:0000256" key="1">
    <source>
        <dbReference type="ARBA" id="ARBA00005417"/>
    </source>
</evidence>
<dbReference type="SUPFAM" id="SSF52540">
    <property type="entry name" value="P-loop containing nucleoside triphosphate hydrolases"/>
    <property type="match status" value="1"/>
</dbReference>
<keyword evidence="4 7" id="KW-0067">ATP-binding</keyword>
<proteinExistence type="inferred from homology"/>
<gene>
    <name evidence="7" type="ORF">RU97_GL001807</name>
</gene>
<evidence type="ECO:0000313" key="7">
    <source>
        <dbReference type="EMBL" id="OJG18410.1"/>
    </source>
</evidence>
<evidence type="ECO:0000259" key="6">
    <source>
        <dbReference type="PROSITE" id="PS50893"/>
    </source>
</evidence>
<dbReference type="GO" id="GO:0006865">
    <property type="term" value="P:amino acid transport"/>
    <property type="evidence" value="ECO:0007669"/>
    <property type="project" value="UniProtKB-KW"/>
</dbReference>
<accession>A0A1L8RF54</accession>
<reference evidence="7 8" key="1">
    <citation type="submission" date="2014-12" db="EMBL/GenBank/DDBJ databases">
        <title>Draft genome sequences of 29 type strains of Enterococci.</title>
        <authorList>
            <person name="Zhong Z."/>
            <person name="Sun Z."/>
            <person name="Liu W."/>
            <person name="Zhang W."/>
            <person name="Zhang H."/>
        </authorList>
    </citation>
    <scope>NUCLEOTIDE SEQUENCE [LARGE SCALE GENOMIC DNA]</scope>
    <source>
        <strain evidence="7 8">DSM 17029</strain>
    </source>
</reference>
<dbReference type="GO" id="GO:0098796">
    <property type="term" value="C:membrane protein complex"/>
    <property type="evidence" value="ECO:0007669"/>
    <property type="project" value="UniProtKB-ARBA"/>
</dbReference>
<evidence type="ECO:0000256" key="2">
    <source>
        <dbReference type="ARBA" id="ARBA00022448"/>
    </source>
</evidence>
<comment type="caution">
    <text evidence="7">The sequence shown here is derived from an EMBL/GenBank/DDBJ whole genome shotgun (WGS) entry which is preliminary data.</text>
</comment>
<dbReference type="SMART" id="SM00382">
    <property type="entry name" value="AAA"/>
    <property type="match status" value="1"/>
</dbReference>
<dbReference type="Proteomes" id="UP000181884">
    <property type="component" value="Unassembled WGS sequence"/>
</dbReference>
<dbReference type="InterPro" id="IPR017911">
    <property type="entry name" value="MacB-like_ATP-bd"/>
</dbReference>
<dbReference type="FunFam" id="3.40.50.300:FF:000032">
    <property type="entry name" value="Export ABC transporter ATP-binding protein"/>
    <property type="match status" value="1"/>
</dbReference>
<dbReference type="PANTHER" id="PTHR42798:SF7">
    <property type="entry name" value="ALPHA-D-RIBOSE 1-METHYLPHOSPHONATE 5-TRIPHOSPHATE SYNTHASE SUBUNIT PHNL"/>
    <property type="match status" value="1"/>
</dbReference>
<evidence type="ECO:0000256" key="5">
    <source>
        <dbReference type="ARBA" id="ARBA00022970"/>
    </source>
</evidence>
<comment type="similarity">
    <text evidence="1">Belongs to the ABC transporter superfamily.</text>
</comment>
<dbReference type="GO" id="GO:0016887">
    <property type="term" value="F:ATP hydrolysis activity"/>
    <property type="evidence" value="ECO:0007669"/>
    <property type="project" value="InterPro"/>
</dbReference>
<dbReference type="Pfam" id="PF00005">
    <property type="entry name" value="ABC_tran"/>
    <property type="match status" value="1"/>
</dbReference>
<dbReference type="GO" id="GO:0022857">
    <property type="term" value="F:transmembrane transporter activity"/>
    <property type="evidence" value="ECO:0007669"/>
    <property type="project" value="UniProtKB-ARBA"/>
</dbReference>
<dbReference type="InterPro" id="IPR027417">
    <property type="entry name" value="P-loop_NTPase"/>
</dbReference>
<keyword evidence="3" id="KW-0547">Nucleotide-binding</keyword>